<dbReference type="Proteomes" id="UP000053257">
    <property type="component" value="Unassembled WGS sequence"/>
</dbReference>
<accession>A0A0C3NX44</accession>
<evidence type="ECO:0000259" key="4">
    <source>
        <dbReference type="PROSITE" id="PS50013"/>
    </source>
</evidence>
<dbReference type="HOGENOM" id="CLU_028984_0_0_1"/>
<dbReference type="STRING" id="745531.A0A0C3NX44"/>
<protein>
    <recommendedName>
        <fullName evidence="4">Chromo domain-containing protein</fullName>
    </recommendedName>
</protein>
<dbReference type="Pfam" id="PF00385">
    <property type="entry name" value="Chromo"/>
    <property type="match status" value="1"/>
</dbReference>
<dbReference type="AlphaFoldDB" id="A0A0C3NX44"/>
<dbReference type="GO" id="GO:0006338">
    <property type="term" value="P:chromatin remodeling"/>
    <property type="evidence" value="ECO:0007669"/>
    <property type="project" value="UniProtKB-ARBA"/>
</dbReference>
<dbReference type="SMART" id="SM00298">
    <property type="entry name" value="CHROMO"/>
    <property type="match status" value="1"/>
</dbReference>
<dbReference type="InterPro" id="IPR023779">
    <property type="entry name" value="Chromodomain_CS"/>
</dbReference>
<evidence type="ECO:0000313" key="5">
    <source>
        <dbReference type="EMBL" id="KIP10009.1"/>
    </source>
</evidence>
<dbReference type="InterPro" id="IPR000953">
    <property type="entry name" value="Chromo/chromo_shadow_dom"/>
</dbReference>
<dbReference type="SUPFAM" id="SSF54160">
    <property type="entry name" value="Chromo domain-like"/>
    <property type="match status" value="1"/>
</dbReference>
<evidence type="ECO:0000313" key="6">
    <source>
        <dbReference type="Proteomes" id="UP000053257"/>
    </source>
</evidence>
<dbReference type="Gene3D" id="2.40.50.40">
    <property type="match status" value="1"/>
</dbReference>
<dbReference type="PROSITE" id="PS50013">
    <property type="entry name" value="CHROMO_2"/>
    <property type="match status" value="1"/>
</dbReference>
<dbReference type="GO" id="GO:0005634">
    <property type="term" value="C:nucleus"/>
    <property type="evidence" value="ECO:0007669"/>
    <property type="project" value="UniProtKB-SubCell"/>
</dbReference>
<proteinExistence type="predicted"/>
<keyword evidence="2" id="KW-0539">Nucleus</keyword>
<sequence>MARTRSGHAQRVDPSLAATRRRPRSVIPTLADPITDYPTADKVPKTALFADGSRHEYRLEMIAILFKFVCERHAIQQRRLAGLAPPWTRDEWLQNYPFTNVFRVLDRNSQFILLRVIGDSPDNIQDAVFRVLLFRMFNKIETWELLEQHLGKITFQGFDTRAYCRIFETAGVTLYNAAYIIPAPKLGYNSNYENHLRLIEAMMNDGDLTGDLLQCKHIRDAHVRLLRWPSMGNFTAMQILLDLNMLSYFNWSEDEWVELGPGSKSCLRKIFPNLNVSAHAQEALRYLRDHQWSWYSTVGATQDQIPRLSAERPRGLSMVDIEHSLCECEKYSRGKLQHIPGPRTHVGKRRFAPRAGAPPTADVPAHWLAVRAPEDLPCPPPVEGKDVYEVECIVDEDRARYKVRWLGWGPEGDTWEPKEQVADGSPVLVDRWEESKQKVAESLQSRMRTATAKPKRKMAQRSSSLLTRAGRRLTL</sequence>
<reference evidence="5 6" key="1">
    <citation type="journal article" date="2014" name="PLoS Genet.">
        <title>Analysis of the Phlebiopsis gigantea genome, transcriptome and secretome provides insight into its pioneer colonization strategies of wood.</title>
        <authorList>
            <person name="Hori C."/>
            <person name="Ishida T."/>
            <person name="Igarashi K."/>
            <person name="Samejima M."/>
            <person name="Suzuki H."/>
            <person name="Master E."/>
            <person name="Ferreira P."/>
            <person name="Ruiz-Duenas F.J."/>
            <person name="Held B."/>
            <person name="Canessa P."/>
            <person name="Larrondo L.F."/>
            <person name="Schmoll M."/>
            <person name="Druzhinina I.S."/>
            <person name="Kubicek C.P."/>
            <person name="Gaskell J.A."/>
            <person name="Kersten P."/>
            <person name="St John F."/>
            <person name="Glasner J."/>
            <person name="Sabat G."/>
            <person name="Splinter BonDurant S."/>
            <person name="Syed K."/>
            <person name="Yadav J."/>
            <person name="Mgbeahuruike A.C."/>
            <person name="Kovalchuk A."/>
            <person name="Asiegbu F.O."/>
            <person name="Lackner G."/>
            <person name="Hoffmeister D."/>
            <person name="Rencoret J."/>
            <person name="Gutierrez A."/>
            <person name="Sun H."/>
            <person name="Lindquist E."/>
            <person name="Barry K."/>
            <person name="Riley R."/>
            <person name="Grigoriev I.V."/>
            <person name="Henrissat B."/>
            <person name="Kues U."/>
            <person name="Berka R.M."/>
            <person name="Martinez A.T."/>
            <person name="Covert S.F."/>
            <person name="Blanchette R.A."/>
            <person name="Cullen D."/>
        </authorList>
    </citation>
    <scope>NUCLEOTIDE SEQUENCE [LARGE SCALE GENOMIC DNA]</scope>
    <source>
        <strain evidence="5 6">11061_1 CR5-6</strain>
    </source>
</reference>
<dbReference type="OrthoDB" id="433924at2759"/>
<dbReference type="EMBL" id="KN840459">
    <property type="protein sequence ID" value="KIP10009.1"/>
    <property type="molecule type" value="Genomic_DNA"/>
</dbReference>
<dbReference type="InterPro" id="IPR023780">
    <property type="entry name" value="Chromo_domain"/>
</dbReference>
<dbReference type="InterPro" id="IPR040684">
    <property type="entry name" value="HMUDK_hel"/>
</dbReference>
<evidence type="ECO:0000256" key="2">
    <source>
        <dbReference type="ARBA" id="ARBA00023242"/>
    </source>
</evidence>
<dbReference type="PROSITE" id="PS00598">
    <property type="entry name" value="CHROMO_1"/>
    <property type="match status" value="1"/>
</dbReference>
<keyword evidence="6" id="KW-1185">Reference proteome</keyword>
<dbReference type="InterPro" id="IPR016197">
    <property type="entry name" value="Chromo-like_dom_sf"/>
</dbReference>
<gene>
    <name evidence="5" type="ORF">PHLGIDRAFT_115826</name>
</gene>
<evidence type="ECO:0000256" key="1">
    <source>
        <dbReference type="ARBA" id="ARBA00004123"/>
    </source>
</evidence>
<evidence type="ECO:0000256" key="3">
    <source>
        <dbReference type="SAM" id="MobiDB-lite"/>
    </source>
</evidence>
<feature type="domain" description="Chromo" evidence="4">
    <location>
        <begin position="388"/>
        <end position="444"/>
    </location>
</feature>
<name>A0A0C3NX44_PHLG1</name>
<dbReference type="CDD" id="cd00024">
    <property type="entry name" value="CD_CSD"/>
    <property type="match status" value="1"/>
</dbReference>
<comment type="subcellular location">
    <subcellularLocation>
        <location evidence="1">Nucleus</location>
    </subcellularLocation>
</comment>
<dbReference type="Pfam" id="PF18723">
    <property type="entry name" value="HMUDK_hel"/>
    <property type="match status" value="1"/>
</dbReference>
<organism evidence="5 6">
    <name type="scientific">Phlebiopsis gigantea (strain 11061_1 CR5-6)</name>
    <name type="common">White-rot fungus</name>
    <name type="synonym">Peniophora gigantea</name>
    <dbReference type="NCBI Taxonomy" id="745531"/>
    <lineage>
        <taxon>Eukaryota</taxon>
        <taxon>Fungi</taxon>
        <taxon>Dikarya</taxon>
        <taxon>Basidiomycota</taxon>
        <taxon>Agaricomycotina</taxon>
        <taxon>Agaricomycetes</taxon>
        <taxon>Polyporales</taxon>
        <taxon>Phanerochaetaceae</taxon>
        <taxon>Phlebiopsis</taxon>
    </lineage>
</organism>
<feature type="region of interest" description="Disordered" evidence="3">
    <location>
        <begin position="439"/>
        <end position="475"/>
    </location>
</feature>